<comment type="similarity">
    <text evidence="2">Belongs to the TIP family.</text>
</comment>
<feature type="transmembrane region" description="Helical" evidence="8">
    <location>
        <begin position="551"/>
        <end position="575"/>
    </location>
</feature>
<dbReference type="InterPro" id="IPR024881">
    <property type="entry name" value="Tip"/>
</dbReference>
<reference evidence="11" key="2">
    <citation type="submission" date="2022-06" db="UniProtKB">
        <authorList>
            <consortium name="EnsemblMetazoa"/>
        </authorList>
    </citation>
    <scope>IDENTIFICATION</scope>
    <source>
        <strain evidence="11">DF5081</strain>
    </source>
</reference>
<evidence type="ECO:0000256" key="1">
    <source>
        <dbReference type="ARBA" id="ARBA00004479"/>
    </source>
</evidence>
<sequence length="597" mass="67420">MKWIIRTLWLFGLIAASLGLQKQAPEVLGKVCAFGDFNADRNTDILVFRNGTLTVNYQETKLLDLEGPKFTAATSFVIGDTTLNEDDVECSVGDFNGDSRLDVLVSIRNSNAEYNHTLWTSEEFRDTEVFRPFFVAMLVQHAMAIDVSDDGWTDILGFYPNGTLFCTKVGDKGTIRPAVDYCEHEFAHFQEPTNVYPGMPHLFVDLNNDLFAEIVFLTKGSDGSLVFNVWQKTKLNWSFREWIPKITPSFHQYVAAPVVMDYDSDGQMDILVPVCKEAACTHITQMTVWSKDRQWMNVACEMQDFSVKKDPYSMVVFRVGDFSMDSYPDMLAIVQSPQSNSMPTAKVIENSDCKNCEKNGTRKFELKKMEFIQPKNLSIGLAKMGTFFDLLEDGSLDLLVEYEFAGQTRFGFIYCPDKGDTTFLKVQVFTGVCSDRCNPKSDEIGSSISMAGACASFSMTDGWGGSTQSIACQVPASSNRALYLPFLLYGLGRSPNFVDELTIAIPKYADRKDDWKHSLKQIVPNSRIIVLPPSEQSGHWISRLYVTPSSLIAQSLIVITSVCAMLLMVVVFLHYREKKEDRYERQQQSHRFHFDAM</sequence>
<evidence type="ECO:0000256" key="6">
    <source>
        <dbReference type="ARBA" id="ARBA00023136"/>
    </source>
</evidence>
<keyword evidence="6 8" id="KW-0472">Membrane</keyword>
<dbReference type="OMA" id="WQDFHIT"/>
<dbReference type="AlphaFoldDB" id="A0A8R1HRV7"/>
<feature type="signal peptide" evidence="9">
    <location>
        <begin position="1"/>
        <end position="19"/>
    </location>
</feature>
<evidence type="ECO:0000256" key="7">
    <source>
        <dbReference type="ARBA" id="ARBA00023180"/>
    </source>
</evidence>
<evidence type="ECO:0000313" key="12">
    <source>
        <dbReference type="Proteomes" id="UP000005237"/>
    </source>
</evidence>
<evidence type="ECO:0000256" key="8">
    <source>
        <dbReference type="SAM" id="Phobius"/>
    </source>
</evidence>
<evidence type="ECO:0000313" key="11">
    <source>
        <dbReference type="EnsemblMetazoa" id="CJA09914.1"/>
    </source>
</evidence>
<dbReference type="Pfam" id="PF23122">
    <property type="entry name" value="C2_ITFG1"/>
    <property type="match status" value="1"/>
</dbReference>
<keyword evidence="7" id="KW-0325">Glycoprotein</keyword>
<reference evidence="12" key="1">
    <citation type="submission" date="2010-08" db="EMBL/GenBank/DDBJ databases">
        <authorList>
            <consortium name="Caenorhabditis japonica Sequencing Consortium"/>
            <person name="Wilson R.K."/>
        </authorList>
    </citation>
    <scope>NUCLEOTIDE SEQUENCE [LARGE SCALE GENOMIC DNA]</scope>
    <source>
        <strain evidence="12">DF5081</strain>
    </source>
</reference>
<protein>
    <recommendedName>
        <fullName evidence="10">T-cell immunomodulatory protein TIP C2 domain-containing protein</fullName>
    </recommendedName>
</protein>
<dbReference type="Gene3D" id="2.130.10.130">
    <property type="entry name" value="Integrin alpha, N-terminal"/>
    <property type="match status" value="1"/>
</dbReference>
<evidence type="ECO:0000256" key="5">
    <source>
        <dbReference type="ARBA" id="ARBA00022989"/>
    </source>
</evidence>
<dbReference type="Proteomes" id="UP000005237">
    <property type="component" value="Unassembled WGS sequence"/>
</dbReference>
<dbReference type="EnsemblMetazoa" id="CJA09914.1">
    <property type="protein sequence ID" value="CJA09914.1"/>
    <property type="gene ID" value="WBGene00129118"/>
</dbReference>
<name>A0A8R1HRV7_CAEJA</name>
<keyword evidence="12" id="KW-1185">Reference proteome</keyword>
<dbReference type="GO" id="GO:0016328">
    <property type="term" value="C:lateral plasma membrane"/>
    <property type="evidence" value="ECO:0007669"/>
    <property type="project" value="EnsemblMetazoa"/>
</dbReference>
<dbReference type="SUPFAM" id="SSF69318">
    <property type="entry name" value="Integrin alpha N-terminal domain"/>
    <property type="match status" value="1"/>
</dbReference>
<feature type="domain" description="T-cell immunomodulatory protein TIP C2" evidence="10">
    <location>
        <begin position="447"/>
        <end position="545"/>
    </location>
</feature>
<evidence type="ECO:0000259" key="10">
    <source>
        <dbReference type="Pfam" id="PF23122"/>
    </source>
</evidence>
<accession>A0A8R1HRV7</accession>
<dbReference type="PANTHER" id="PTHR13412:SF0">
    <property type="entry name" value="T-CELL IMMUNOMODULATORY PROTEIN"/>
    <property type="match status" value="1"/>
</dbReference>
<evidence type="ECO:0000256" key="3">
    <source>
        <dbReference type="ARBA" id="ARBA00022692"/>
    </source>
</evidence>
<keyword evidence="3 8" id="KW-0812">Transmembrane</keyword>
<dbReference type="GO" id="GO:0016324">
    <property type="term" value="C:apical plasma membrane"/>
    <property type="evidence" value="ECO:0007669"/>
    <property type="project" value="EnsemblMetazoa"/>
</dbReference>
<feature type="chain" id="PRO_5035793452" description="T-cell immunomodulatory protein TIP C2 domain-containing protein" evidence="9">
    <location>
        <begin position="20"/>
        <end position="597"/>
    </location>
</feature>
<proteinExistence type="inferred from homology"/>
<keyword evidence="5 8" id="KW-1133">Transmembrane helix</keyword>
<evidence type="ECO:0000256" key="4">
    <source>
        <dbReference type="ARBA" id="ARBA00022729"/>
    </source>
</evidence>
<organism evidence="11 12">
    <name type="scientific">Caenorhabditis japonica</name>
    <dbReference type="NCBI Taxonomy" id="281687"/>
    <lineage>
        <taxon>Eukaryota</taxon>
        <taxon>Metazoa</taxon>
        <taxon>Ecdysozoa</taxon>
        <taxon>Nematoda</taxon>
        <taxon>Chromadorea</taxon>
        <taxon>Rhabditida</taxon>
        <taxon>Rhabditina</taxon>
        <taxon>Rhabditomorpha</taxon>
        <taxon>Rhabditoidea</taxon>
        <taxon>Rhabditidae</taxon>
        <taxon>Peloderinae</taxon>
        <taxon>Caenorhabditis</taxon>
    </lineage>
</organism>
<dbReference type="InterPro" id="IPR028994">
    <property type="entry name" value="Integrin_alpha_N"/>
</dbReference>
<dbReference type="Pfam" id="PF13517">
    <property type="entry name" value="FG-GAP_3"/>
    <property type="match status" value="2"/>
</dbReference>
<dbReference type="InterPro" id="IPR057089">
    <property type="entry name" value="C2_TIP"/>
</dbReference>
<keyword evidence="4 9" id="KW-0732">Signal</keyword>
<dbReference type="InterPro" id="IPR013517">
    <property type="entry name" value="FG-GAP"/>
</dbReference>
<comment type="subcellular location">
    <subcellularLocation>
        <location evidence="1">Membrane</location>
        <topology evidence="1">Single-pass type I membrane protein</topology>
    </subcellularLocation>
</comment>
<dbReference type="PANTHER" id="PTHR13412">
    <property type="entry name" value="T-CELL IMMUNOMODULATORY PROTEIN HOMOLOG"/>
    <property type="match status" value="1"/>
</dbReference>
<evidence type="ECO:0000256" key="2">
    <source>
        <dbReference type="ARBA" id="ARBA00006496"/>
    </source>
</evidence>
<evidence type="ECO:0000256" key="9">
    <source>
        <dbReference type="SAM" id="SignalP"/>
    </source>
</evidence>